<gene>
    <name evidence="1" type="ORF">PWO00_28510</name>
</gene>
<evidence type="ECO:0000313" key="2">
    <source>
        <dbReference type="Proteomes" id="UP001220217"/>
    </source>
</evidence>
<accession>A0ABD7X3V1</accession>
<dbReference type="Proteomes" id="UP001220217">
    <property type="component" value="Plasmid pG5MAi6_3"/>
</dbReference>
<protein>
    <recommendedName>
        <fullName evidence="3">Phage protein</fullName>
    </recommendedName>
</protein>
<dbReference type="RefSeq" id="WP_275037821.1">
    <property type="nucleotide sequence ID" value="NZ_CP118721.1"/>
</dbReference>
<dbReference type="AlphaFoldDB" id="A0ABD7X3V1"/>
<name>A0ABD7X3V1_PRIAR</name>
<reference evidence="1 2" key="1">
    <citation type="submission" date="2023-02" db="EMBL/GenBank/DDBJ databases">
        <title>Complete genome sequence of Priestia aryabhattai G5MAi6, a methanol-tolerant strain isolated from tap water in Hong Kong.</title>
        <authorList>
            <person name="Leung K.M."/>
            <person name="Lai G.K.K."/>
            <person name="Griffin S.D.J."/>
        </authorList>
    </citation>
    <scope>NUCLEOTIDE SEQUENCE [LARGE SCALE GENOMIC DNA]</scope>
    <source>
        <strain evidence="1 2">G5MAi6</strain>
        <plasmid evidence="1 2">pG5MAi6_3</plasmid>
    </source>
</reference>
<geneLocation type="plasmid" evidence="1 2">
    <name>pG5MAi6_3</name>
</geneLocation>
<evidence type="ECO:0000313" key="1">
    <source>
        <dbReference type="EMBL" id="WEA47321.1"/>
    </source>
</evidence>
<dbReference type="EMBL" id="CP118721">
    <property type="protein sequence ID" value="WEA47321.1"/>
    <property type="molecule type" value="Genomic_DNA"/>
</dbReference>
<organism evidence="1 2">
    <name type="scientific">Priestia aryabhattai</name>
    <name type="common">Bacillus aryabhattai</name>
    <dbReference type="NCBI Taxonomy" id="412384"/>
    <lineage>
        <taxon>Bacteria</taxon>
        <taxon>Bacillati</taxon>
        <taxon>Bacillota</taxon>
        <taxon>Bacilli</taxon>
        <taxon>Bacillales</taxon>
        <taxon>Bacillaceae</taxon>
        <taxon>Priestia</taxon>
    </lineage>
</organism>
<keyword evidence="1" id="KW-0614">Plasmid</keyword>
<evidence type="ECO:0008006" key="3">
    <source>
        <dbReference type="Google" id="ProtNLM"/>
    </source>
</evidence>
<proteinExistence type="predicted"/>
<sequence length="235" mass="26225">MFKEAIEYIVGLGNKDIFTENGQKYATGSMQVLKKPTADAMRVRSLSGLIEYVQSEFDSENRLMIHVESPTVVTCFDALNENASRNNYIEAKAMLPQFPFDRFISAEEFNIKLQSGFVKNDDRGIMLKVVGNIREEQVNEVGDDGISQAVTAKTGVATVAQVKVPNPVALMPFRTFTEVEQPESNFVFRMKSGPTCALIEADGGEWQLTAMKNIKEFLELNLEKEIEQGKVVIIA</sequence>